<evidence type="ECO:0000256" key="2">
    <source>
        <dbReference type="ARBA" id="ARBA00008854"/>
    </source>
</evidence>
<evidence type="ECO:0000313" key="8">
    <source>
        <dbReference type="Proteomes" id="UP000696931"/>
    </source>
</evidence>
<dbReference type="EMBL" id="JACRIW010000075">
    <property type="protein sequence ID" value="MBI5169940.1"/>
    <property type="molecule type" value="Genomic_DNA"/>
</dbReference>
<name>A0A933SER1_UNCEI</name>
<sequence length="192" mass="21535">MHASEILWTVVIGFVLVGSVGFFLSIYNSLIEMKNNIGRSWANIDVLLKQRHDELPKLVSVCEAYMQHERAVFDKLSEARAALAKAAGVAQRSDAENQITRAIGQFFAVAESYPELKANQSFAALQARISELENAIADRREFYNDTVTLFNTRLEQIPDSWIADGMNLQAAELFKIDESDRKDVAISFKMSA</sequence>
<dbReference type="Gene3D" id="1.20.1440.20">
    <property type="entry name" value="LemA-like domain"/>
    <property type="match status" value="1"/>
</dbReference>
<reference evidence="7" key="1">
    <citation type="submission" date="2020-07" db="EMBL/GenBank/DDBJ databases">
        <title>Huge and variable diversity of episymbiotic CPR bacteria and DPANN archaea in groundwater ecosystems.</title>
        <authorList>
            <person name="He C.Y."/>
            <person name="Keren R."/>
            <person name="Whittaker M."/>
            <person name="Farag I.F."/>
            <person name="Doudna J."/>
            <person name="Cate J.H.D."/>
            <person name="Banfield J.F."/>
        </authorList>
    </citation>
    <scope>NUCLEOTIDE SEQUENCE</scope>
    <source>
        <strain evidence="7">NC_groundwater_1813_Pr3_B-0.1um_71_17</strain>
    </source>
</reference>
<dbReference type="Pfam" id="PF04011">
    <property type="entry name" value="LemA"/>
    <property type="match status" value="1"/>
</dbReference>
<organism evidence="7 8">
    <name type="scientific">Eiseniibacteriota bacterium</name>
    <dbReference type="NCBI Taxonomy" id="2212470"/>
    <lineage>
        <taxon>Bacteria</taxon>
        <taxon>Candidatus Eiseniibacteriota</taxon>
    </lineage>
</organism>
<dbReference type="InterPro" id="IPR023353">
    <property type="entry name" value="LemA-like_dom_sf"/>
</dbReference>
<feature type="transmembrane region" description="Helical" evidence="6">
    <location>
        <begin position="6"/>
        <end position="27"/>
    </location>
</feature>
<dbReference type="SUPFAM" id="SSF140478">
    <property type="entry name" value="LemA-like"/>
    <property type="match status" value="1"/>
</dbReference>
<dbReference type="AlphaFoldDB" id="A0A933SER1"/>
<dbReference type="GO" id="GO:0016020">
    <property type="term" value="C:membrane"/>
    <property type="evidence" value="ECO:0007669"/>
    <property type="project" value="UniProtKB-SubCell"/>
</dbReference>
<comment type="caution">
    <text evidence="7">The sequence shown here is derived from an EMBL/GenBank/DDBJ whole genome shotgun (WGS) entry which is preliminary data.</text>
</comment>
<keyword evidence="5 6" id="KW-0472">Membrane</keyword>
<evidence type="ECO:0000256" key="1">
    <source>
        <dbReference type="ARBA" id="ARBA00004167"/>
    </source>
</evidence>
<evidence type="ECO:0000313" key="7">
    <source>
        <dbReference type="EMBL" id="MBI5169940.1"/>
    </source>
</evidence>
<evidence type="ECO:0000256" key="4">
    <source>
        <dbReference type="ARBA" id="ARBA00022989"/>
    </source>
</evidence>
<proteinExistence type="inferred from homology"/>
<gene>
    <name evidence="7" type="ORF">HZA61_10660</name>
</gene>
<dbReference type="PANTHER" id="PTHR34478:SF1">
    <property type="entry name" value="PROTEIN LEMA"/>
    <property type="match status" value="1"/>
</dbReference>
<accession>A0A933SER1</accession>
<dbReference type="InterPro" id="IPR007156">
    <property type="entry name" value="MamQ_LemA"/>
</dbReference>
<dbReference type="PANTHER" id="PTHR34478">
    <property type="entry name" value="PROTEIN LEMA"/>
    <property type="match status" value="1"/>
</dbReference>
<comment type="subcellular location">
    <subcellularLocation>
        <location evidence="1">Membrane</location>
        <topology evidence="1">Single-pass membrane protein</topology>
    </subcellularLocation>
</comment>
<dbReference type="Proteomes" id="UP000696931">
    <property type="component" value="Unassembled WGS sequence"/>
</dbReference>
<evidence type="ECO:0000256" key="3">
    <source>
        <dbReference type="ARBA" id="ARBA00022692"/>
    </source>
</evidence>
<evidence type="ECO:0000256" key="6">
    <source>
        <dbReference type="SAM" id="Phobius"/>
    </source>
</evidence>
<protein>
    <submittedName>
        <fullName evidence="7">LemA family protein</fullName>
    </submittedName>
</protein>
<evidence type="ECO:0000256" key="5">
    <source>
        <dbReference type="ARBA" id="ARBA00023136"/>
    </source>
</evidence>
<keyword evidence="3 6" id="KW-0812">Transmembrane</keyword>
<comment type="similarity">
    <text evidence="2">Belongs to the LemA family.</text>
</comment>
<keyword evidence="4 6" id="KW-1133">Transmembrane helix</keyword>